<feature type="non-terminal residue" evidence="2">
    <location>
        <position position="124"/>
    </location>
</feature>
<dbReference type="AlphaFoldDB" id="A0A0F8W0A8"/>
<keyword evidence="1" id="KW-0812">Transmembrane</keyword>
<evidence type="ECO:0000256" key="1">
    <source>
        <dbReference type="SAM" id="Phobius"/>
    </source>
</evidence>
<gene>
    <name evidence="2" type="ORF">LCGC14_3128700</name>
</gene>
<comment type="caution">
    <text evidence="2">The sequence shown here is derived from an EMBL/GenBank/DDBJ whole genome shotgun (WGS) entry which is preliminary data.</text>
</comment>
<name>A0A0F8W0A8_9ZZZZ</name>
<accession>A0A0F8W0A8</accession>
<protein>
    <submittedName>
        <fullName evidence="2">Uncharacterized protein</fullName>
    </submittedName>
</protein>
<proteinExistence type="predicted"/>
<keyword evidence="1" id="KW-0472">Membrane</keyword>
<reference evidence="2" key="1">
    <citation type="journal article" date="2015" name="Nature">
        <title>Complex archaea that bridge the gap between prokaryotes and eukaryotes.</title>
        <authorList>
            <person name="Spang A."/>
            <person name="Saw J.H."/>
            <person name="Jorgensen S.L."/>
            <person name="Zaremba-Niedzwiedzka K."/>
            <person name="Martijn J."/>
            <person name="Lind A.E."/>
            <person name="van Eijk R."/>
            <person name="Schleper C."/>
            <person name="Guy L."/>
            <person name="Ettema T.J."/>
        </authorList>
    </citation>
    <scope>NUCLEOTIDE SEQUENCE</scope>
</reference>
<keyword evidence="1" id="KW-1133">Transmembrane helix</keyword>
<dbReference type="EMBL" id="LAZR01068205">
    <property type="protein sequence ID" value="KKK50072.1"/>
    <property type="molecule type" value="Genomic_DNA"/>
</dbReference>
<feature type="transmembrane region" description="Helical" evidence="1">
    <location>
        <begin position="36"/>
        <end position="55"/>
    </location>
</feature>
<organism evidence="2">
    <name type="scientific">marine sediment metagenome</name>
    <dbReference type="NCBI Taxonomy" id="412755"/>
    <lineage>
        <taxon>unclassified sequences</taxon>
        <taxon>metagenomes</taxon>
        <taxon>ecological metagenomes</taxon>
    </lineage>
</organism>
<sequence length="124" mass="14582">MFNRNGERIQMIKETEINAQPASIPKPKKKKLKSKFWILLGLSIFVISILLYIAVIEDNKFKFEEGPREDAIFLGHCFDMESEYFTCDVEKEDCNSKNWETIFKIKLFEEADVVIYGREGCIWC</sequence>
<evidence type="ECO:0000313" key="2">
    <source>
        <dbReference type="EMBL" id="KKK50072.1"/>
    </source>
</evidence>